<dbReference type="OrthoDB" id="1902587at2759"/>
<proteinExistence type="predicted"/>
<dbReference type="GO" id="GO:0003755">
    <property type="term" value="F:peptidyl-prolyl cis-trans isomerase activity"/>
    <property type="evidence" value="ECO:0007669"/>
    <property type="project" value="UniProtKB-KW"/>
</dbReference>
<keyword evidence="1" id="KW-0697">Rotamase</keyword>
<dbReference type="InterPro" id="IPR053111">
    <property type="entry name" value="Chloro_FKBP-type_PPIase"/>
</dbReference>
<dbReference type="EMBL" id="BDRX01000022">
    <property type="protein sequence ID" value="GBF91096.1"/>
    <property type="molecule type" value="Genomic_DNA"/>
</dbReference>
<feature type="region of interest" description="Disordered" evidence="2">
    <location>
        <begin position="1"/>
        <end position="58"/>
    </location>
</feature>
<dbReference type="InParanoid" id="A0A2V0NTZ2"/>
<dbReference type="PROSITE" id="PS50059">
    <property type="entry name" value="FKBP_PPIASE"/>
    <property type="match status" value="1"/>
</dbReference>
<dbReference type="STRING" id="307507.A0A2V0NTZ2"/>
<protein>
    <recommendedName>
        <fullName evidence="1">peptidylprolyl isomerase</fullName>
        <ecNumber evidence="1">5.2.1.8</ecNumber>
    </recommendedName>
</protein>
<evidence type="ECO:0000313" key="5">
    <source>
        <dbReference type="Proteomes" id="UP000247498"/>
    </source>
</evidence>
<reference evidence="4 5" key="1">
    <citation type="journal article" date="2018" name="Sci. Rep.">
        <title>Raphidocelis subcapitata (=Pseudokirchneriella subcapitata) provides an insight into genome evolution and environmental adaptations in the Sphaeropleales.</title>
        <authorList>
            <person name="Suzuki S."/>
            <person name="Yamaguchi H."/>
            <person name="Nakajima N."/>
            <person name="Kawachi M."/>
        </authorList>
    </citation>
    <scope>NUCLEOTIDE SEQUENCE [LARGE SCALE GENOMIC DNA]</scope>
    <source>
        <strain evidence="4 5">NIES-35</strain>
    </source>
</reference>
<dbReference type="GO" id="GO:0009507">
    <property type="term" value="C:chloroplast"/>
    <property type="evidence" value="ECO:0007669"/>
    <property type="project" value="TreeGrafter"/>
</dbReference>
<dbReference type="Gene3D" id="3.10.50.40">
    <property type="match status" value="1"/>
</dbReference>
<keyword evidence="1" id="KW-0413">Isomerase</keyword>
<sequence length="249" mass="24892">MARAAAIGKGQQPPQLQGRTVRTAVRAAAAPEPQGGSDAAPRARCVGASAPQAAPPAPSRRDALAAAVAVVVAAAAAAPRRAAAEAASAAVKVESEEPGFGEYPTQPGDLVLVHYTGSIADTGVVFDSTLGLGLTYRDGGAGALRPAALRLGGSPTPGVCAGLQSALLGMRIGGRRTVLIPAELGFGGSPAYAPYAVVPGGSQIRYEIQLLRMSRRGPDAIMKGLSKCSQGGASATAENCTNIEPAEFV</sequence>
<organism evidence="4 5">
    <name type="scientific">Raphidocelis subcapitata</name>
    <dbReference type="NCBI Taxonomy" id="307507"/>
    <lineage>
        <taxon>Eukaryota</taxon>
        <taxon>Viridiplantae</taxon>
        <taxon>Chlorophyta</taxon>
        <taxon>core chlorophytes</taxon>
        <taxon>Chlorophyceae</taxon>
        <taxon>CS clade</taxon>
        <taxon>Sphaeropleales</taxon>
        <taxon>Selenastraceae</taxon>
        <taxon>Raphidocelis</taxon>
    </lineage>
</organism>
<keyword evidence="5" id="KW-1185">Reference proteome</keyword>
<dbReference type="InterPro" id="IPR001179">
    <property type="entry name" value="PPIase_FKBP_dom"/>
</dbReference>
<feature type="domain" description="PPIase FKBP-type" evidence="3">
    <location>
        <begin position="108"/>
        <end position="214"/>
    </location>
</feature>
<feature type="compositionally biased region" description="Low complexity" evidence="2">
    <location>
        <begin position="19"/>
        <end position="30"/>
    </location>
</feature>
<gene>
    <name evidence="4" type="ORF">Rsub_04765</name>
</gene>
<dbReference type="Proteomes" id="UP000247498">
    <property type="component" value="Unassembled WGS sequence"/>
</dbReference>
<comment type="caution">
    <text evidence="4">The sequence shown here is derived from an EMBL/GenBank/DDBJ whole genome shotgun (WGS) entry which is preliminary data.</text>
</comment>
<evidence type="ECO:0000256" key="1">
    <source>
        <dbReference type="PROSITE-ProRule" id="PRU00277"/>
    </source>
</evidence>
<dbReference type="InterPro" id="IPR006311">
    <property type="entry name" value="TAT_signal"/>
</dbReference>
<dbReference type="EC" id="5.2.1.8" evidence="1"/>
<accession>A0A2V0NTZ2</accession>
<dbReference type="SUPFAM" id="SSF54534">
    <property type="entry name" value="FKBP-like"/>
    <property type="match status" value="1"/>
</dbReference>
<evidence type="ECO:0000259" key="3">
    <source>
        <dbReference type="PROSITE" id="PS50059"/>
    </source>
</evidence>
<dbReference type="PANTHER" id="PTHR47598:SF1">
    <property type="entry name" value="PEPTIDYL-PROLYL CIS-TRANS ISOMERASE FKBP17-2, CHLOROPLASTIC"/>
    <property type="match status" value="1"/>
</dbReference>
<evidence type="ECO:0000256" key="2">
    <source>
        <dbReference type="SAM" id="MobiDB-lite"/>
    </source>
</evidence>
<dbReference type="PROSITE" id="PS51318">
    <property type="entry name" value="TAT"/>
    <property type="match status" value="1"/>
</dbReference>
<dbReference type="Pfam" id="PF00254">
    <property type="entry name" value="FKBP_C"/>
    <property type="match status" value="1"/>
</dbReference>
<dbReference type="PANTHER" id="PTHR47598">
    <property type="entry name" value="PEPTIDYL-PROLYL CIS-TRANS ISOMERASE FKBP17-2, CHLOROPLASTIC"/>
    <property type="match status" value="1"/>
</dbReference>
<evidence type="ECO:0000313" key="4">
    <source>
        <dbReference type="EMBL" id="GBF91096.1"/>
    </source>
</evidence>
<comment type="catalytic activity">
    <reaction evidence="1">
        <text>[protein]-peptidylproline (omega=180) = [protein]-peptidylproline (omega=0)</text>
        <dbReference type="Rhea" id="RHEA:16237"/>
        <dbReference type="Rhea" id="RHEA-COMP:10747"/>
        <dbReference type="Rhea" id="RHEA-COMP:10748"/>
        <dbReference type="ChEBI" id="CHEBI:83833"/>
        <dbReference type="ChEBI" id="CHEBI:83834"/>
        <dbReference type="EC" id="5.2.1.8"/>
    </reaction>
</comment>
<name>A0A2V0NTZ2_9CHLO</name>
<dbReference type="InterPro" id="IPR046357">
    <property type="entry name" value="PPIase_dom_sf"/>
</dbReference>
<dbReference type="AlphaFoldDB" id="A0A2V0NTZ2"/>